<evidence type="ECO:0000313" key="2">
    <source>
        <dbReference type="EMBL" id="KAG5483194.1"/>
    </source>
</evidence>
<proteinExistence type="predicted"/>
<dbReference type="KEGG" id="lenr:94171982"/>
<dbReference type="EMBL" id="JAFHKP010000014">
    <property type="protein sequence ID" value="KAG5483194.1"/>
    <property type="molecule type" value="Genomic_DNA"/>
</dbReference>
<feature type="compositionally biased region" description="Low complexity" evidence="1">
    <location>
        <begin position="695"/>
        <end position="705"/>
    </location>
</feature>
<reference evidence="2 3" key="1">
    <citation type="submission" date="2021-02" db="EMBL/GenBank/DDBJ databases">
        <title>Leishmania (Mundinia) enrietti genome sequencing and assembly.</title>
        <authorList>
            <person name="Almutairi H."/>
            <person name="Gatherer D."/>
        </authorList>
    </citation>
    <scope>NUCLEOTIDE SEQUENCE [LARGE SCALE GENOMIC DNA]</scope>
    <source>
        <strain evidence="2">CUR178</strain>
    </source>
</reference>
<feature type="compositionally biased region" description="Low complexity" evidence="1">
    <location>
        <begin position="136"/>
        <end position="145"/>
    </location>
</feature>
<feature type="region of interest" description="Disordered" evidence="1">
    <location>
        <begin position="135"/>
        <end position="157"/>
    </location>
</feature>
<dbReference type="GeneID" id="94171982"/>
<feature type="compositionally biased region" description="Low complexity" evidence="1">
    <location>
        <begin position="505"/>
        <end position="516"/>
    </location>
</feature>
<evidence type="ECO:0000256" key="1">
    <source>
        <dbReference type="SAM" id="MobiDB-lite"/>
    </source>
</evidence>
<dbReference type="Proteomes" id="UP000674179">
    <property type="component" value="Chromosome 14"/>
</dbReference>
<evidence type="ECO:0000313" key="3">
    <source>
        <dbReference type="Proteomes" id="UP000674179"/>
    </source>
</evidence>
<dbReference type="OrthoDB" id="273903at2759"/>
<feature type="region of interest" description="Disordered" evidence="1">
    <location>
        <begin position="695"/>
        <end position="842"/>
    </location>
</feature>
<feature type="region of interest" description="Disordered" evidence="1">
    <location>
        <begin position="1"/>
        <end position="52"/>
    </location>
</feature>
<organism evidence="2 3">
    <name type="scientific">Leishmania enriettii</name>
    <dbReference type="NCBI Taxonomy" id="5663"/>
    <lineage>
        <taxon>Eukaryota</taxon>
        <taxon>Discoba</taxon>
        <taxon>Euglenozoa</taxon>
        <taxon>Kinetoplastea</taxon>
        <taxon>Metakinetoplastina</taxon>
        <taxon>Trypanosomatida</taxon>
        <taxon>Trypanosomatidae</taxon>
        <taxon>Leishmaniinae</taxon>
        <taxon>Leishmania</taxon>
    </lineage>
</organism>
<protein>
    <submittedName>
        <fullName evidence="2">Uncharacterized protein</fullName>
    </submittedName>
</protein>
<sequence length="1063" mass="113082">MERGSSDVAASLLATERKGDSQSPESLPAGRKKATPANGAADALPSRRRATRTQVQSLLEDQRRFALRDGVALTQASPTSGGGAFARLPDMFGQGALQAAASAAPAPMSTALSTSAVVTTLQDSVLRWGASSPSFAARGGAASPRDGGGGDGDSISAPHVRRSWRLVEAAHGTAVPAAESLCPPASFSVGQRWVRVDEVAQVNALAHAAWAELIMQPAREQAESLSRVPERTGADHLYAAGLHMCFDATRSTAPLPVFLSAASSAVLAGAEAEEVRKKNDCGCQFSSAVTASDNRVLRSTPSLAFFTFTESEYNAIVPPPPSSTRFTYASSCYLMQLWARFGNPVVAVDRWQWSERGGNEDGANSDQWVPTVEEVCAEYHRVTSGILQRRQQQLREAVQLQELRLLGEPAPAPSPPVRAARGGGGRGAAPAVGKGRSVVAACASTAVASRHAHPFVASFDRYALLQHTAVEVPADGTGAASAPVLQTFSSLADKNSERTAPPPSSSHGSSLTTASTASGDSGALALDALSAPPTAGSIATAQERLTVLTTPSPWFAYDAEVHRRACLTRLLRREQQTNVPYQHAANRYLALAAGAAVALQRAVFAFYNRDDKADLAEAPWWKEERVPEDLTDHATLTKASMHRDRSSPCPRMLGRPPRGAFTVQLQPLPSVDPAAWRTAEVTVRKATAEVLGAVSSVTPAPSTRSPSRRPSHSAAAVSGPLKRARSATMAQGTTNSRRKGRLAVTKSAAEGVAAEVLERRNDRDEDVADSEALAPSETGSELSDNERGHESSVAGEEGDEGVKAEVRRGQRQRHPTRLSSPTPPSSQPRRAIGAATPHSQTSHLPADATYAALQEYITDVLPFRCARLRGVVQAGWLLPAPPALPHALTDPIEEDEVRTVNTQVRENTGADNRPARTIPSSPEPEEAPSTGDAAPAAHSSNSALLAPILTEEEYQELRKVSMAGVCNRVVSHTDEAVLLSLPPAVPRLHREVEQELERYLYEDTSALMEVNPVAQSLVGAIRVAYTQNKLLQRFAARLEHVLEGLKKVSEECKEEAQAVSRMR</sequence>
<comment type="caution">
    <text evidence="2">The sequence shown here is derived from an EMBL/GenBank/DDBJ whole genome shotgun (WGS) entry which is preliminary data.</text>
</comment>
<feature type="region of interest" description="Disordered" evidence="1">
    <location>
        <begin position="407"/>
        <end position="431"/>
    </location>
</feature>
<accession>A0A836GZS5</accession>
<feature type="region of interest" description="Disordered" evidence="1">
    <location>
        <begin position="903"/>
        <end position="940"/>
    </location>
</feature>
<keyword evidence="3" id="KW-1185">Reference proteome</keyword>
<dbReference type="RefSeq" id="XP_067694549.1">
    <property type="nucleotide sequence ID" value="XM_067836472.1"/>
</dbReference>
<gene>
    <name evidence="2" type="ORF">CUR178_04772</name>
</gene>
<dbReference type="AlphaFoldDB" id="A0A836GZS5"/>
<name>A0A836GZS5_LEIEN</name>
<feature type="region of interest" description="Disordered" evidence="1">
    <location>
        <begin position="493"/>
        <end position="516"/>
    </location>
</feature>